<evidence type="ECO:0000313" key="2">
    <source>
        <dbReference type="EMBL" id="PPE74116.1"/>
    </source>
</evidence>
<feature type="compositionally biased region" description="Basic and acidic residues" evidence="1">
    <location>
        <begin position="111"/>
        <end position="138"/>
    </location>
</feature>
<reference evidence="2 3" key="1">
    <citation type="submission" date="2018-02" db="EMBL/GenBank/DDBJ databases">
        <title>Genome sequencing of Solimonas sp. HR-BB.</title>
        <authorList>
            <person name="Lee Y."/>
            <person name="Jeon C.O."/>
        </authorList>
    </citation>
    <scope>NUCLEOTIDE SEQUENCE [LARGE SCALE GENOMIC DNA]</scope>
    <source>
        <strain evidence="2 3">HR-BB</strain>
    </source>
</reference>
<protein>
    <submittedName>
        <fullName evidence="2">Uncharacterized protein</fullName>
    </submittedName>
</protein>
<sequence>MSRERVRGAAPYSRKRRRDNRGAAPLELERDAGEPGGAGPFPAARVAELGRSGGETPDGHVTADDLSPETLLDDDPSRSPAVRARRAPQDAQLRRSGSTAGMGDGPDEAEMADRKPVGRKEAAKLERRSQRHANDARYLEPAGAAEALDRKRDDDRH</sequence>
<dbReference type="AlphaFoldDB" id="A0A2S5TGK4"/>
<keyword evidence="3" id="KW-1185">Reference proteome</keyword>
<dbReference type="RefSeq" id="WP_104230004.1">
    <property type="nucleotide sequence ID" value="NZ_PSNW01000004.1"/>
</dbReference>
<evidence type="ECO:0000256" key="1">
    <source>
        <dbReference type="SAM" id="MobiDB-lite"/>
    </source>
</evidence>
<dbReference type="OrthoDB" id="7026815at2"/>
<accession>A0A2S5TGK4</accession>
<proteinExistence type="predicted"/>
<feature type="compositionally biased region" description="Basic and acidic residues" evidence="1">
    <location>
        <begin position="147"/>
        <end position="157"/>
    </location>
</feature>
<organism evidence="2 3">
    <name type="scientific">Solimonas fluminis</name>
    <dbReference type="NCBI Taxonomy" id="2086571"/>
    <lineage>
        <taxon>Bacteria</taxon>
        <taxon>Pseudomonadati</taxon>
        <taxon>Pseudomonadota</taxon>
        <taxon>Gammaproteobacteria</taxon>
        <taxon>Nevskiales</taxon>
        <taxon>Nevskiaceae</taxon>
        <taxon>Solimonas</taxon>
    </lineage>
</organism>
<feature type="region of interest" description="Disordered" evidence="1">
    <location>
        <begin position="1"/>
        <end position="157"/>
    </location>
</feature>
<gene>
    <name evidence="2" type="ORF">C3942_08740</name>
</gene>
<name>A0A2S5TGK4_9GAMM</name>
<dbReference type="EMBL" id="PSNW01000004">
    <property type="protein sequence ID" value="PPE74116.1"/>
    <property type="molecule type" value="Genomic_DNA"/>
</dbReference>
<dbReference type="Proteomes" id="UP000238220">
    <property type="component" value="Unassembled WGS sequence"/>
</dbReference>
<comment type="caution">
    <text evidence="2">The sequence shown here is derived from an EMBL/GenBank/DDBJ whole genome shotgun (WGS) entry which is preliminary data.</text>
</comment>
<evidence type="ECO:0000313" key="3">
    <source>
        <dbReference type="Proteomes" id="UP000238220"/>
    </source>
</evidence>